<dbReference type="InterPro" id="IPR052173">
    <property type="entry name" value="Beta-lactam_resp_regulator"/>
</dbReference>
<evidence type="ECO:0000313" key="4">
    <source>
        <dbReference type="EMBL" id="PZQ60071.1"/>
    </source>
</evidence>
<keyword evidence="2" id="KW-1133">Transmembrane helix</keyword>
<dbReference type="CDD" id="cd07341">
    <property type="entry name" value="M56_BlaR1_MecR1_like"/>
    <property type="match status" value="1"/>
</dbReference>
<evidence type="ECO:0000313" key="5">
    <source>
        <dbReference type="Proteomes" id="UP000249229"/>
    </source>
</evidence>
<sequence length="508" mass="53532">MTGWAIEALLASALLMLAVLALRGPVRRMFGARVAYALWAMPALRLVLPTLPEGWRGDALPVLPAAEPIIISLGHPVATLPVAPVEGGVGWPTVVLSLWLAGAAALLVWQGVGYLRFRYRVLRHGIAVDRIGSVTVVQSAATNGPLAFGVFDRVVAFPRDFAARFDPQERALALEHELGHHARGDLVANWVALAVLALHWFNPLAWIAFRAFRADQEMANDARVLERIGGDARHAYGCAIVKAAHGRAVSPACHLNTVKDLKGRLRMLGRKRATRAQMTLGGAAITALAVGGLAFTASGTQAAERVRAGMEDATGIEMTEPAARTPQHIVAERRTGRDTRVTVTVDGRTTTYTGAAAEAYLAAHPAPVPPAPPAPPAGPAPGDAPVPPVPPSPPAPPIPATVAQVVEHNCGGTASGERQMVVSTGTGASRTTVICTDRIERVAAEGARAAVDARRIERQSLRTALSGLQSARAGMVGNPHLSDEQRRHALAGIDEALADLREQLAARD</sequence>
<name>A0A2W5P2N0_9SPHN</name>
<dbReference type="Proteomes" id="UP000249229">
    <property type="component" value="Unassembled WGS sequence"/>
</dbReference>
<feature type="transmembrane region" description="Helical" evidence="2">
    <location>
        <begin position="94"/>
        <end position="115"/>
    </location>
</feature>
<dbReference type="AlphaFoldDB" id="A0A2W5P2N0"/>
<keyword evidence="2" id="KW-0812">Transmembrane</keyword>
<organism evidence="4 5">
    <name type="scientific">Sphingomonas taxi</name>
    <dbReference type="NCBI Taxonomy" id="1549858"/>
    <lineage>
        <taxon>Bacteria</taxon>
        <taxon>Pseudomonadati</taxon>
        <taxon>Pseudomonadota</taxon>
        <taxon>Alphaproteobacteria</taxon>
        <taxon>Sphingomonadales</taxon>
        <taxon>Sphingomonadaceae</taxon>
        <taxon>Sphingomonas</taxon>
    </lineage>
</organism>
<evidence type="ECO:0000259" key="3">
    <source>
        <dbReference type="Pfam" id="PF05569"/>
    </source>
</evidence>
<evidence type="ECO:0000256" key="1">
    <source>
        <dbReference type="SAM" id="MobiDB-lite"/>
    </source>
</evidence>
<feature type="domain" description="Peptidase M56" evidence="3">
    <location>
        <begin position="6"/>
        <end position="268"/>
    </location>
</feature>
<dbReference type="PANTHER" id="PTHR34978">
    <property type="entry name" value="POSSIBLE SENSOR-TRANSDUCER PROTEIN BLAR"/>
    <property type="match status" value="1"/>
</dbReference>
<feature type="transmembrane region" description="Helical" evidence="2">
    <location>
        <begin position="276"/>
        <end position="297"/>
    </location>
</feature>
<dbReference type="PANTHER" id="PTHR34978:SF3">
    <property type="entry name" value="SLR0241 PROTEIN"/>
    <property type="match status" value="1"/>
</dbReference>
<feature type="region of interest" description="Disordered" evidence="1">
    <location>
        <begin position="367"/>
        <end position="399"/>
    </location>
</feature>
<reference evidence="4 5" key="1">
    <citation type="submission" date="2017-08" db="EMBL/GenBank/DDBJ databases">
        <title>Infants hospitalized years apart are colonized by the same room-sourced microbial strains.</title>
        <authorList>
            <person name="Brooks B."/>
            <person name="Olm M.R."/>
            <person name="Firek B.A."/>
            <person name="Baker R."/>
            <person name="Thomas B.C."/>
            <person name="Morowitz M.J."/>
            <person name="Banfield J.F."/>
        </authorList>
    </citation>
    <scope>NUCLEOTIDE SEQUENCE [LARGE SCALE GENOMIC DNA]</scope>
    <source>
        <strain evidence="4">S2_005_001_R1_22</strain>
    </source>
</reference>
<accession>A0A2W5P2N0</accession>
<evidence type="ECO:0000256" key="2">
    <source>
        <dbReference type="SAM" id="Phobius"/>
    </source>
</evidence>
<keyword evidence="2" id="KW-0472">Membrane</keyword>
<dbReference type="InterPro" id="IPR008756">
    <property type="entry name" value="Peptidase_M56"/>
</dbReference>
<comment type="caution">
    <text evidence="4">The sequence shown here is derived from an EMBL/GenBank/DDBJ whole genome shotgun (WGS) entry which is preliminary data.</text>
</comment>
<dbReference type="Pfam" id="PF05569">
    <property type="entry name" value="Peptidase_M56"/>
    <property type="match status" value="1"/>
</dbReference>
<proteinExistence type="predicted"/>
<gene>
    <name evidence="4" type="ORF">DI544_09415</name>
</gene>
<protein>
    <submittedName>
        <fullName evidence="4">Peptidase M56</fullName>
    </submittedName>
</protein>
<dbReference type="EMBL" id="QFQI01000006">
    <property type="protein sequence ID" value="PZQ60071.1"/>
    <property type="molecule type" value="Genomic_DNA"/>
</dbReference>